<sequence>MPRPSIDLEPHKAFILMRYSEKTAVSRICTELTEQFGITVGRSTLFTQLRKWEIAKHRVKTVDSDSLREALEDKYWAHTPNDKQLHEFLVRRGFTVSLSGVTILRRKLGISSFLNKHQLAERKARILDFLQSSPSSSMLLPRLVGHINISEHGLRQLLAEQFPEQVQVRLQQVQTRRTGFTLPGLNYTWSTYGGIDAYSRFVNWSYVGVSALTQRSVFAQYLCVVREFGVIPMVVRSDRGGETIMVAGAHYWLSLGANRARRLRPRRNQEGQPLAFKDCWSYGKSTKNQRIESWWNQLCRARTGYWRLRWEVGNFVEQWNNHRIRKKPTQKHVHSGIPAEMYFSPAEDIAVDCGIPLPQKRWEALRRLADIDGIDLDQFLPSEMYTLCTSIMERYSGPDGFDTEAPFLSKYIFLRDELGFHQNEESEPRLLLLEPSTGGWTEFRRKMHVEEIDIEAELAHLEVHDSDEGRGGENLLDEILEEEEEEVVDETEGFDED</sequence>
<keyword evidence="3" id="KW-1185">Reference proteome</keyword>
<accession>A0AAN7HAX8</accession>
<comment type="caution">
    <text evidence="2">The sequence shown here is derived from an EMBL/GenBank/DDBJ whole genome shotgun (WGS) entry which is preliminary data.</text>
</comment>
<protein>
    <recommendedName>
        <fullName evidence="4">Clr5 domain-containing protein</fullName>
    </recommendedName>
</protein>
<organism evidence="2 3">
    <name type="scientific">Achaetomium macrosporum</name>
    <dbReference type="NCBI Taxonomy" id="79813"/>
    <lineage>
        <taxon>Eukaryota</taxon>
        <taxon>Fungi</taxon>
        <taxon>Dikarya</taxon>
        <taxon>Ascomycota</taxon>
        <taxon>Pezizomycotina</taxon>
        <taxon>Sordariomycetes</taxon>
        <taxon>Sordariomycetidae</taxon>
        <taxon>Sordariales</taxon>
        <taxon>Chaetomiaceae</taxon>
        <taxon>Achaetomium</taxon>
    </lineage>
</organism>
<dbReference type="Proteomes" id="UP001303760">
    <property type="component" value="Unassembled WGS sequence"/>
</dbReference>
<evidence type="ECO:0000256" key="1">
    <source>
        <dbReference type="SAM" id="MobiDB-lite"/>
    </source>
</evidence>
<evidence type="ECO:0000313" key="3">
    <source>
        <dbReference type="Proteomes" id="UP001303760"/>
    </source>
</evidence>
<reference evidence="2" key="1">
    <citation type="journal article" date="2023" name="Mol. Phylogenet. Evol.">
        <title>Genome-scale phylogeny and comparative genomics of the fungal order Sordariales.</title>
        <authorList>
            <person name="Hensen N."/>
            <person name="Bonometti L."/>
            <person name="Westerberg I."/>
            <person name="Brannstrom I.O."/>
            <person name="Guillou S."/>
            <person name="Cros-Aarteil S."/>
            <person name="Calhoun S."/>
            <person name="Haridas S."/>
            <person name="Kuo A."/>
            <person name="Mondo S."/>
            <person name="Pangilinan J."/>
            <person name="Riley R."/>
            <person name="LaButti K."/>
            <person name="Andreopoulos B."/>
            <person name="Lipzen A."/>
            <person name="Chen C."/>
            <person name="Yan M."/>
            <person name="Daum C."/>
            <person name="Ng V."/>
            <person name="Clum A."/>
            <person name="Steindorff A."/>
            <person name="Ohm R.A."/>
            <person name="Martin F."/>
            <person name="Silar P."/>
            <person name="Natvig D.O."/>
            <person name="Lalanne C."/>
            <person name="Gautier V."/>
            <person name="Ament-Velasquez S.L."/>
            <person name="Kruys A."/>
            <person name="Hutchinson M.I."/>
            <person name="Powell A.J."/>
            <person name="Barry K."/>
            <person name="Miller A.N."/>
            <person name="Grigoriev I.V."/>
            <person name="Debuchy R."/>
            <person name="Gladieux P."/>
            <person name="Hiltunen Thoren M."/>
            <person name="Johannesson H."/>
        </authorList>
    </citation>
    <scope>NUCLEOTIDE SEQUENCE</scope>
    <source>
        <strain evidence="2">CBS 532.94</strain>
    </source>
</reference>
<dbReference type="EMBL" id="MU860356">
    <property type="protein sequence ID" value="KAK4234545.1"/>
    <property type="molecule type" value="Genomic_DNA"/>
</dbReference>
<evidence type="ECO:0000313" key="2">
    <source>
        <dbReference type="EMBL" id="KAK4234545.1"/>
    </source>
</evidence>
<feature type="compositionally biased region" description="Acidic residues" evidence="1">
    <location>
        <begin position="475"/>
        <end position="497"/>
    </location>
</feature>
<reference evidence="2" key="2">
    <citation type="submission" date="2023-05" db="EMBL/GenBank/DDBJ databases">
        <authorList>
            <consortium name="Lawrence Berkeley National Laboratory"/>
            <person name="Steindorff A."/>
            <person name="Hensen N."/>
            <person name="Bonometti L."/>
            <person name="Westerberg I."/>
            <person name="Brannstrom I.O."/>
            <person name="Guillou S."/>
            <person name="Cros-Aarteil S."/>
            <person name="Calhoun S."/>
            <person name="Haridas S."/>
            <person name="Kuo A."/>
            <person name="Mondo S."/>
            <person name="Pangilinan J."/>
            <person name="Riley R."/>
            <person name="Labutti K."/>
            <person name="Andreopoulos B."/>
            <person name="Lipzen A."/>
            <person name="Chen C."/>
            <person name="Yanf M."/>
            <person name="Daum C."/>
            <person name="Ng V."/>
            <person name="Clum A."/>
            <person name="Ohm R."/>
            <person name="Martin F."/>
            <person name="Silar P."/>
            <person name="Natvig D."/>
            <person name="Lalanne C."/>
            <person name="Gautier V."/>
            <person name="Ament-Velasquez S.L."/>
            <person name="Kruys A."/>
            <person name="Hutchinson M.I."/>
            <person name="Powell A.J."/>
            <person name="Barry K."/>
            <person name="Miller A.N."/>
            <person name="Grigoriev I.V."/>
            <person name="Debuchy R."/>
            <person name="Gladieux P."/>
            <person name="Thoren M.H."/>
            <person name="Johannesson H."/>
        </authorList>
    </citation>
    <scope>NUCLEOTIDE SEQUENCE</scope>
    <source>
        <strain evidence="2">CBS 532.94</strain>
    </source>
</reference>
<evidence type="ECO:0008006" key="4">
    <source>
        <dbReference type="Google" id="ProtNLM"/>
    </source>
</evidence>
<dbReference type="PANTHER" id="PTHR46791:SF5">
    <property type="entry name" value="CLR5 DOMAIN-CONTAINING PROTEIN-RELATED"/>
    <property type="match status" value="1"/>
</dbReference>
<proteinExistence type="predicted"/>
<dbReference type="AlphaFoldDB" id="A0AAN7HAX8"/>
<name>A0AAN7HAX8_9PEZI</name>
<dbReference type="PANTHER" id="PTHR46791">
    <property type="entry name" value="EXPRESSED PROTEIN"/>
    <property type="match status" value="1"/>
</dbReference>
<gene>
    <name evidence="2" type="ORF">C8A03DRAFT_47155</name>
</gene>
<feature type="region of interest" description="Disordered" evidence="1">
    <location>
        <begin position="466"/>
        <end position="497"/>
    </location>
</feature>